<accession>A0A9Q0MDH9</accession>
<dbReference type="AlphaFoldDB" id="A0A9Q0MDH9"/>
<comment type="caution">
    <text evidence="9">The sequence shown here is derived from an EMBL/GenBank/DDBJ whole genome shotgun (WGS) entry which is preliminary data.</text>
</comment>
<dbReference type="InterPro" id="IPR024881">
    <property type="entry name" value="Tip"/>
</dbReference>
<dbReference type="GO" id="GO:0005886">
    <property type="term" value="C:plasma membrane"/>
    <property type="evidence" value="ECO:0007669"/>
    <property type="project" value="TreeGrafter"/>
</dbReference>
<comment type="subcellular location">
    <subcellularLocation>
        <location evidence="1">Membrane</location>
        <topology evidence="1">Single-pass type I membrane protein</topology>
    </subcellularLocation>
</comment>
<evidence type="ECO:0000313" key="9">
    <source>
        <dbReference type="EMBL" id="KAJ6223906.1"/>
    </source>
</evidence>
<gene>
    <name evidence="9" type="ORF">RDWZM_002451</name>
</gene>
<dbReference type="InterPro" id="IPR028994">
    <property type="entry name" value="Integrin_alpha_N"/>
</dbReference>
<dbReference type="SUPFAM" id="SSF69318">
    <property type="entry name" value="Integrin alpha N-terminal domain"/>
    <property type="match status" value="1"/>
</dbReference>
<feature type="domain" description="T-cell immunomodulatory protein TIP C2" evidence="8">
    <location>
        <begin position="465"/>
        <end position="565"/>
    </location>
</feature>
<dbReference type="InterPro" id="IPR057089">
    <property type="entry name" value="C2_TIP"/>
</dbReference>
<evidence type="ECO:0000256" key="3">
    <source>
        <dbReference type="ARBA" id="ARBA00022692"/>
    </source>
</evidence>
<evidence type="ECO:0000256" key="1">
    <source>
        <dbReference type="ARBA" id="ARBA00004479"/>
    </source>
</evidence>
<keyword evidence="5 7" id="KW-0472">Membrane</keyword>
<dbReference type="PANTHER" id="PTHR13412:SF0">
    <property type="entry name" value="T-CELL IMMUNOMODULATORY PROTEIN"/>
    <property type="match status" value="1"/>
</dbReference>
<name>A0A9Q0MDH9_BLOTA</name>
<evidence type="ECO:0000256" key="2">
    <source>
        <dbReference type="ARBA" id="ARBA00006496"/>
    </source>
</evidence>
<comment type="similarity">
    <text evidence="2">Belongs to the TIP family.</text>
</comment>
<keyword evidence="6" id="KW-0325">Glycoprotein</keyword>
<keyword evidence="10" id="KW-1185">Reference proteome</keyword>
<feature type="transmembrane region" description="Helical" evidence="7">
    <location>
        <begin position="571"/>
        <end position="593"/>
    </location>
</feature>
<evidence type="ECO:0000259" key="8">
    <source>
        <dbReference type="Pfam" id="PF23122"/>
    </source>
</evidence>
<proteinExistence type="inferred from homology"/>
<keyword evidence="4 7" id="KW-1133">Transmembrane helix</keyword>
<evidence type="ECO:0000256" key="6">
    <source>
        <dbReference type="ARBA" id="ARBA00023180"/>
    </source>
</evidence>
<evidence type="ECO:0000256" key="5">
    <source>
        <dbReference type="ARBA" id="ARBA00023136"/>
    </source>
</evidence>
<organism evidence="9 10">
    <name type="scientific">Blomia tropicalis</name>
    <name type="common">Mite</name>
    <dbReference type="NCBI Taxonomy" id="40697"/>
    <lineage>
        <taxon>Eukaryota</taxon>
        <taxon>Metazoa</taxon>
        <taxon>Ecdysozoa</taxon>
        <taxon>Arthropoda</taxon>
        <taxon>Chelicerata</taxon>
        <taxon>Arachnida</taxon>
        <taxon>Acari</taxon>
        <taxon>Acariformes</taxon>
        <taxon>Sarcoptiformes</taxon>
        <taxon>Astigmata</taxon>
        <taxon>Glycyphagoidea</taxon>
        <taxon>Echimyopodidae</taxon>
        <taxon>Blomia</taxon>
    </lineage>
</organism>
<sequence length="616" mass="70157">MPRFKLCLVSHFYLQTTIIWSIVCLLQSTNVFINCLKEETLVSTHTNGLISAFGDFNSDRFTDVFIISENGKSFYLLKSYENEPELRTWPNLKCVFNHSEESITAIIPGDFNGDAMMDVMTITQIGDSNQLNVWIFKGDRISLDCDTSNKKPLITNAKSQPLVLDFNGDMIIDFLVETETCSRELWMYVNKQFVFECRDDLKPPIGNGAMLNPNSNAFVNLQNCKDGTIDLNTDIFISGQQGMEYWFNDRGFSQTNFKTIRYPDQERYIIGQSSFADFNIDGCIEHIIVVCEKRNRAHCEPNILWYNYVNNEWTSISDLSDATNQTTLYFEPIRTTFGVELPISVRVGDVDGDGFLDLITVMRSVNDVKTRAVILQNVKDHKNELGRKFKLFWVSDALISDNIELVSFLDVLENGKLDLIMTTRNASNHYNVIWMRNIFMESSCFLKVLVTTGLCLGPCPNDKVPYGTNYAGPFVCYETFDIDGHLIKGCSTQLSQSSYFALQMPYSVFGLGEAPNFVENVIASVPSGDVASVRKSKWTQIVPDAQIVLIPYPPNETIYWICKLFYTPSSIVFSTLATLAVLCGVLIIIILILHRKEVMEDISENEEYKRYWPESR</sequence>
<evidence type="ECO:0000256" key="4">
    <source>
        <dbReference type="ARBA" id="ARBA00022989"/>
    </source>
</evidence>
<dbReference type="EMBL" id="JAPWDV010000001">
    <property type="protein sequence ID" value="KAJ6223906.1"/>
    <property type="molecule type" value="Genomic_DNA"/>
</dbReference>
<keyword evidence="3 7" id="KW-0812">Transmembrane</keyword>
<evidence type="ECO:0000313" key="10">
    <source>
        <dbReference type="Proteomes" id="UP001142055"/>
    </source>
</evidence>
<protein>
    <recommendedName>
        <fullName evidence="8">T-cell immunomodulatory protein TIP C2 domain-containing protein</fullName>
    </recommendedName>
</protein>
<dbReference type="Pfam" id="PF23122">
    <property type="entry name" value="C2_ITFG1"/>
    <property type="match status" value="1"/>
</dbReference>
<dbReference type="Proteomes" id="UP001142055">
    <property type="component" value="Chromosome 1"/>
</dbReference>
<dbReference type="OMA" id="PGDWIPW"/>
<dbReference type="PANTHER" id="PTHR13412">
    <property type="entry name" value="T-CELL IMMUNOMODULATORY PROTEIN HOMOLOG"/>
    <property type="match status" value="1"/>
</dbReference>
<reference evidence="9" key="1">
    <citation type="submission" date="2022-12" db="EMBL/GenBank/DDBJ databases">
        <title>Genome assemblies of Blomia tropicalis.</title>
        <authorList>
            <person name="Cui Y."/>
        </authorList>
    </citation>
    <scope>NUCLEOTIDE SEQUENCE</scope>
    <source>
        <tissue evidence="9">Adult mites</tissue>
    </source>
</reference>
<evidence type="ECO:0000256" key="7">
    <source>
        <dbReference type="SAM" id="Phobius"/>
    </source>
</evidence>